<organism evidence="11 12">
    <name type="scientific">Orchesella dallaii</name>
    <dbReference type="NCBI Taxonomy" id="48710"/>
    <lineage>
        <taxon>Eukaryota</taxon>
        <taxon>Metazoa</taxon>
        <taxon>Ecdysozoa</taxon>
        <taxon>Arthropoda</taxon>
        <taxon>Hexapoda</taxon>
        <taxon>Collembola</taxon>
        <taxon>Entomobryomorpha</taxon>
        <taxon>Entomobryoidea</taxon>
        <taxon>Orchesellidae</taxon>
        <taxon>Orchesellinae</taxon>
        <taxon>Orchesella</taxon>
    </lineage>
</organism>
<feature type="compositionally biased region" description="Polar residues" evidence="10">
    <location>
        <begin position="818"/>
        <end position="829"/>
    </location>
</feature>
<feature type="repeat" description="WD" evidence="9">
    <location>
        <begin position="119"/>
        <end position="161"/>
    </location>
</feature>
<protein>
    <recommendedName>
        <fullName evidence="13">Protein transport protein Sec31A</fullName>
    </recommendedName>
</protein>
<feature type="compositionally biased region" description="Polar residues" evidence="10">
    <location>
        <begin position="948"/>
        <end position="958"/>
    </location>
</feature>
<evidence type="ECO:0000256" key="4">
    <source>
        <dbReference type="ARBA" id="ARBA00022574"/>
    </source>
</evidence>
<dbReference type="Proteomes" id="UP001642540">
    <property type="component" value="Unassembled WGS sequence"/>
</dbReference>
<evidence type="ECO:0000256" key="10">
    <source>
        <dbReference type="SAM" id="MobiDB-lite"/>
    </source>
</evidence>
<name>A0ABP1QH11_9HEXA</name>
<dbReference type="Gene3D" id="1.25.40.1030">
    <property type="match status" value="1"/>
</dbReference>
<keyword evidence="8" id="KW-0653">Protein transport</keyword>
<keyword evidence="12" id="KW-1185">Reference proteome</keyword>
<dbReference type="InterPro" id="IPR040251">
    <property type="entry name" value="SEC31-like"/>
</dbReference>
<evidence type="ECO:0000256" key="6">
    <source>
        <dbReference type="ARBA" id="ARBA00022824"/>
    </source>
</evidence>
<comment type="similarity">
    <text evidence="2">Belongs to the WD repeat SEC31 family.</text>
</comment>
<evidence type="ECO:0000256" key="1">
    <source>
        <dbReference type="ARBA" id="ARBA00004240"/>
    </source>
</evidence>
<evidence type="ECO:0000256" key="7">
    <source>
        <dbReference type="ARBA" id="ARBA00022892"/>
    </source>
</evidence>
<dbReference type="Gene3D" id="2.130.10.10">
    <property type="entry name" value="YVTN repeat-like/Quinoprotein amine dehydrogenase"/>
    <property type="match status" value="1"/>
</dbReference>
<dbReference type="PANTHER" id="PTHR13923">
    <property type="entry name" value="SEC31-RELATED PROTEIN"/>
    <property type="match status" value="1"/>
</dbReference>
<keyword evidence="7" id="KW-0931">ER-Golgi transport</keyword>
<evidence type="ECO:0000256" key="5">
    <source>
        <dbReference type="ARBA" id="ARBA00022737"/>
    </source>
</evidence>
<feature type="compositionally biased region" description="Polar residues" evidence="10">
    <location>
        <begin position="1013"/>
        <end position="1030"/>
    </location>
</feature>
<dbReference type="InterPro" id="IPR015943">
    <property type="entry name" value="WD40/YVTN_repeat-like_dom_sf"/>
</dbReference>
<keyword evidence="3" id="KW-0813">Transport</keyword>
<feature type="compositionally biased region" description="Polar residues" evidence="10">
    <location>
        <begin position="860"/>
        <end position="876"/>
    </location>
</feature>
<feature type="region of interest" description="Disordered" evidence="10">
    <location>
        <begin position="779"/>
        <end position="893"/>
    </location>
</feature>
<gene>
    <name evidence="11" type="ORF">ODALV1_LOCUS10249</name>
</gene>
<feature type="compositionally biased region" description="Low complexity" evidence="10">
    <location>
        <begin position="835"/>
        <end position="850"/>
    </location>
</feature>
<dbReference type="SUPFAM" id="SSF50978">
    <property type="entry name" value="WD40 repeat-like"/>
    <property type="match status" value="1"/>
</dbReference>
<feature type="compositionally biased region" description="Polar residues" evidence="10">
    <location>
        <begin position="1114"/>
        <end position="1133"/>
    </location>
</feature>
<dbReference type="InterPro" id="IPR036322">
    <property type="entry name" value="WD40_repeat_dom_sf"/>
</dbReference>
<reference evidence="11 12" key="1">
    <citation type="submission" date="2024-08" db="EMBL/GenBank/DDBJ databases">
        <authorList>
            <person name="Cucini C."/>
            <person name="Frati F."/>
        </authorList>
    </citation>
    <scope>NUCLEOTIDE SEQUENCE [LARGE SCALE GENOMIC DNA]</scope>
</reference>
<proteinExistence type="inferred from homology"/>
<comment type="subcellular location">
    <subcellularLocation>
        <location evidence="1">Endoplasmic reticulum</location>
    </subcellularLocation>
</comment>
<dbReference type="EMBL" id="CAXLJM020000031">
    <property type="protein sequence ID" value="CAL8099467.1"/>
    <property type="molecule type" value="Genomic_DNA"/>
</dbReference>
<dbReference type="SMART" id="SM00320">
    <property type="entry name" value="WD40"/>
    <property type="match status" value="4"/>
</dbReference>
<evidence type="ECO:0000256" key="9">
    <source>
        <dbReference type="PROSITE-ProRule" id="PRU00221"/>
    </source>
</evidence>
<evidence type="ECO:0000256" key="3">
    <source>
        <dbReference type="ARBA" id="ARBA00022448"/>
    </source>
</evidence>
<accession>A0ABP1QH11</accession>
<dbReference type="PANTHER" id="PTHR13923:SF11">
    <property type="entry name" value="SECRETORY 31, ISOFORM D"/>
    <property type="match status" value="1"/>
</dbReference>
<keyword evidence="5" id="KW-0677">Repeat</keyword>
<feature type="compositionally biased region" description="Polar residues" evidence="10">
    <location>
        <begin position="1149"/>
        <end position="1158"/>
    </location>
</feature>
<comment type="caution">
    <text evidence="11">The sequence shown here is derived from an EMBL/GenBank/DDBJ whole genome shotgun (WGS) entry which is preliminary data.</text>
</comment>
<feature type="compositionally biased region" description="Low complexity" evidence="10">
    <location>
        <begin position="1212"/>
        <end position="1222"/>
    </location>
</feature>
<feature type="compositionally biased region" description="Polar residues" evidence="10">
    <location>
        <begin position="1090"/>
        <end position="1104"/>
    </location>
</feature>
<sequence length="1222" mass="130041">MKIKEIDRTASVAWSPAKLDNIYLAAGTAAQQLDSSFSTNAALELYQLNVNEPGLDVPIKATYNCESRFHKLVWGCHGVGGEKNEFPAGLIVGGCDGGVMQVFNAYKLFQNEDPIVLTKSKHAGPVRALDFNCFRPNLIASGASESEIFIWDLTNPKVPMSPGAKIQPADDVTDLEWNKQVEHILASTFPARCVVWDLRKNEPVIKVSDATSRIRYKCVRWHPEVATQMCLASEDDASPVIQLWDLRYATSPLRVIQGHQRGILGMSWCAQDPELLLTCGKDSRILCWNPNYAHAGYEMVLDIPTSSQWSFDVSFCPKNPIVASSCTFDGRISMYGLSGGAQQPVTSSKLADSFPGMDMSMSHAPLPTQPTTSQQLRDPPKWMKRPSGVSFAFGGRLISFQNVKTPATQAGQPDRITGTVNISQIVTLPEFIDRSKKLEEALQTGSLEFYCSEKARVATDSQEARIWEFLQASFSQNPRQAYVSLLGFNTSEMLTKLQEVVNTGDIDALINNFDELGNDNAQDNLGTLAGYQNGFGGLDIHENIPEFSVPTDDSTDGRINQALLCGNIDLAVYLCLETERWADAFLLASKGSAELMIKAQSKYFQKVKGKSTNMIRAVVRQDLNYLVSNCELDSWKQVLATALTYADETGFQTVAETLGQRLLKSEDDNLVQGALLCFICSGSLNHLVDAWVGGSGKGSSPDELQDLVEQVMILKKAADMWGRDANLSGGSLAGKMIEYASILASQGCLDTALNYLKDSNDPSINALKERLQLSLGYVKPTRQQIAPRSRQTSESSASGLRYKRPSHPSAPVKRGSDLYQQTDFSNLTGPVQPPSAYSSSSGLNSGYGASQYSPAPPSNNPGLLTYAQTNSANSVPSGLPPRPPTTATPGAVPALYNPAEAAAEMVPPASHDTLQRKMSGGALPRPPVSNVASGWNDPPPIMVKSKTPHQPSNNQQLITHPIFGSAPEPVQSMPYSYGSNAPPSTGPPGGTSLPPPPTAASKPYGTGVPPPNAATQPYGSAITPPSNAANQPYGGSMPPPPSAANQSYGTNFPPPPTAANQPYGTQVPPPPTAASQSYGAPAPPMAASQPYGSSTVPSIPTSQYGAAIPPPPTAASQPYGSTITPPPSASGQLYGSAMNPPPSAAAQPYGSNILNPSAGTPYGTGISSNQPYGSAVPPPPTAANQPYGSAFAPPPSAANQPYGSALPPPPTAAAQPYGAVRY</sequence>
<evidence type="ECO:0008006" key="13">
    <source>
        <dbReference type="Google" id="ProtNLM"/>
    </source>
</evidence>
<dbReference type="PROSITE" id="PS50082">
    <property type="entry name" value="WD_REPEATS_2"/>
    <property type="match status" value="1"/>
</dbReference>
<feature type="region of interest" description="Disordered" evidence="10">
    <location>
        <begin position="912"/>
        <end position="1222"/>
    </location>
</feature>
<evidence type="ECO:0000313" key="11">
    <source>
        <dbReference type="EMBL" id="CAL8099467.1"/>
    </source>
</evidence>
<keyword evidence="4 9" id="KW-0853">WD repeat</keyword>
<keyword evidence="6" id="KW-0256">Endoplasmic reticulum</keyword>
<feature type="compositionally biased region" description="Polar residues" evidence="10">
    <location>
        <begin position="781"/>
        <end position="798"/>
    </location>
</feature>
<evidence type="ECO:0000256" key="8">
    <source>
        <dbReference type="ARBA" id="ARBA00022927"/>
    </source>
</evidence>
<dbReference type="InterPro" id="IPR001680">
    <property type="entry name" value="WD40_rpt"/>
</dbReference>
<evidence type="ECO:0000313" key="12">
    <source>
        <dbReference type="Proteomes" id="UP001642540"/>
    </source>
</evidence>
<evidence type="ECO:0000256" key="2">
    <source>
        <dbReference type="ARBA" id="ARBA00009358"/>
    </source>
</evidence>
<dbReference type="Pfam" id="PF00400">
    <property type="entry name" value="WD40"/>
    <property type="match status" value="1"/>
</dbReference>